<protein>
    <submittedName>
        <fullName evidence="1">GGDEF domain-containing protein</fullName>
    </submittedName>
</protein>
<comment type="caution">
    <text evidence="1">The sequence shown here is derived from an EMBL/GenBank/DDBJ whole genome shotgun (WGS) entry which is preliminary data.</text>
</comment>
<evidence type="ECO:0000313" key="1">
    <source>
        <dbReference type="EMBL" id="MET3586858.1"/>
    </source>
</evidence>
<name>A0ABV2H8J0_9HYPH</name>
<reference evidence="1 2" key="1">
    <citation type="submission" date="2024-06" db="EMBL/GenBank/DDBJ databases">
        <title>Genomic Encyclopedia of Type Strains, Phase IV (KMG-IV): sequencing the most valuable type-strain genomes for metagenomic binning, comparative biology and taxonomic classification.</title>
        <authorList>
            <person name="Goeker M."/>
        </authorList>
    </citation>
    <scope>NUCLEOTIDE SEQUENCE [LARGE SCALE GENOMIC DNA]</scope>
    <source>
        <strain evidence="1 2">DSM 105042</strain>
    </source>
</reference>
<dbReference type="Proteomes" id="UP001549031">
    <property type="component" value="Unassembled WGS sequence"/>
</dbReference>
<dbReference type="InterPro" id="IPR029787">
    <property type="entry name" value="Nucleotide_cyclase"/>
</dbReference>
<sequence length="47" mass="4926">MVQAGASIGGIVAAKGDIDRNVLLATVDEAMYEAKAAGRNRFVEKAF</sequence>
<accession>A0ABV2H8J0</accession>
<dbReference type="InterPro" id="IPR043128">
    <property type="entry name" value="Rev_trsase/Diguanyl_cyclase"/>
</dbReference>
<dbReference type="SUPFAM" id="SSF55073">
    <property type="entry name" value="Nucleotide cyclase"/>
    <property type="match status" value="1"/>
</dbReference>
<proteinExistence type="predicted"/>
<dbReference type="EMBL" id="JBEPLJ010000011">
    <property type="protein sequence ID" value="MET3586858.1"/>
    <property type="molecule type" value="Genomic_DNA"/>
</dbReference>
<gene>
    <name evidence="1" type="ORF">ABID21_002980</name>
</gene>
<organism evidence="1 2">
    <name type="scientific">Pseudorhizobium tarimense</name>
    <dbReference type="NCBI Taxonomy" id="1079109"/>
    <lineage>
        <taxon>Bacteria</taxon>
        <taxon>Pseudomonadati</taxon>
        <taxon>Pseudomonadota</taxon>
        <taxon>Alphaproteobacteria</taxon>
        <taxon>Hyphomicrobiales</taxon>
        <taxon>Rhizobiaceae</taxon>
        <taxon>Rhizobium/Agrobacterium group</taxon>
        <taxon>Pseudorhizobium</taxon>
    </lineage>
</organism>
<keyword evidence="2" id="KW-1185">Reference proteome</keyword>
<evidence type="ECO:0000313" key="2">
    <source>
        <dbReference type="Proteomes" id="UP001549031"/>
    </source>
</evidence>
<dbReference type="Gene3D" id="3.30.70.270">
    <property type="match status" value="1"/>
</dbReference>